<feature type="compositionally biased region" description="Polar residues" evidence="22">
    <location>
        <begin position="18"/>
        <end position="27"/>
    </location>
</feature>
<dbReference type="FunFam" id="2.60.120.260:FF:000027">
    <property type="entry name" value="Beta-glucuronidase"/>
    <property type="match status" value="1"/>
</dbReference>
<evidence type="ECO:0000256" key="15">
    <source>
        <dbReference type="ARBA" id="ARBA00023242"/>
    </source>
</evidence>
<keyword evidence="12 21" id="KW-0808">Transferase</keyword>
<feature type="domain" description="Adrift-type SAM-dependent 2'-O-MTase" evidence="23">
    <location>
        <begin position="287"/>
        <end position="500"/>
    </location>
</feature>
<evidence type="ECO:0000256" key="18">
    <source>
        <dbReference type="ARBA" id="ARBA00075600"/>
    </source>
</evidence>
<evidence type="ECO:0000256" key="10">
    <source>
        <dbReference type="ARBA" id="ARBA00022603"/>
    </source>
</evidence>
<dbReference type="NCBIfam" id="NF007538">
    <property type="entry name" value="PRK10150.1"/>
    <property type="match status" value="1"/>
</dbReference>
<dbReference type="PROSITE" id="PS51614">
    <property type="entry name" value="SAM_MT_ADRIFT"/>
    <property type="match status" value="1"/>
</dbReference>
<keyword evidence="16" id="KW-0326">Glycosidase</keyword>
<evidence type="ECO:0000256" key="1">
    <source>
        <dbReference type="ARBA" id="ARBA00003025"/>
    </source>
</evidence>
<dbReference type="GO" id="GO:0005737">
    <property type="term" value="C:cytoplasm"/>
    <property type="evidence" value="ECO:0007669"/>
    <property type="project" value="UniProtKB-SubCell"/>
</dbReference>
<dbReference type="InterPro" id="IPR006103">
    <property type="entry name" value="Glyco_hydro_2_cat"/>
</dbReference>
<dbReference type="GO" id="GO:0004566">
    <property type="term" value="F:beta-glucuronidase activity"/>
    <property type="evidence" value="ECO:0007669"/>
    <property type="project" value="UniProtKB-EC"/>
</dbReference>
<dbReference type="Gene3D" id="2.60.40.10">
    <property type="entry name" value="Immunoglobulins"/>
    <property type="match status" value="1"/>
</dbReference>
<dbReference type="PANTHER" id="PTHR10066:SF67">
    <property type="entry name" value="BETA-GLUCURONIDASE"/>
    <property type="match status" value="1"/>
</dbReference>
<dbReference type="GO" id="GO:0120550">
    <property type="term" value="F:methyltransferase cap2 activity"/>
    <property type="evidence" value="ECO:0007669"/>
    <property type="project" value="UniProtKB-EC"/>
</dbReference>
<dbReference type="InterPro" id="IPR006101">
    <property type="entry name" value="Glyco_hydro_2"/>
</dbReference>
<dbReference type="GO" id="GO:0005975">
    <property type="term" value="P:carbohydrate metabolic process"/>
    <property type="evidence" value="ECO:0007669"/>
    <property type="project" value="InterPro"/>
</dbReference>
<dbReference type="EC" id="3.2.1.31" evidence="5"/>
<dbReference type="InterPro" id="IPR025807">
    <property type="entry name" value="Adrift-typ_MeTrfase"/>
</dbReference>
<comment type="catalytic activity">
    <reaction evidence="17">
        <text>a 5'-end (N(7)-methyl 5'-triphosphoguanosine)-(2'-O-methyl-ribonucleoside)-(ribonucleotide) in mRNA + S-adenosyl-L-methionine = a 5'-end (N(7)-methyl 5'-triphosphoguanosine)-(2'-O-methyl-ribonucleoside)-(2'-O-methyl-ribonucleotide) in mRNA + S-adenosyl-L-homocysteine + H(+)</text>
        <dbReference type="Rhea" id="RHEA:67024"/>
        <dbReference type="Rhea" id="RHEA-COMP:17169"/>
        <dbReference type="Rhea" id="RHEA-COMP:17170"/>
        <dbReference type="ChEBI" id="CHEBI:15378"/>
        <dbReference type="ChEBI" id="CHEBI:57856"/>
        <dbReference type="ChEBI" id="CHEBI:59789"/>
        <dbReference type="ChEBI" id="CHEBI:167612"/>
        <dbReference type="ChEBI" id="CHEBI:167614"/>
        <dbReference type="EC" id="2.1.1.296"/>
    </reaction>
</comment>
<dbReference type="GO" id="GO:0019391">
    <property type="term" value="P:glucuronoside catabolic process"/>
    <property type="evidence" value="ECO:0007669"/>
    <property type="project" value="TreeGrafter"/>
</dbReference>
<keyword evidence="14" id="KW-0378">Hydrolase</keyword>
<feature type="region of interest" description="Disordered" evidence="22">
    <location>
        <begin position="145"/>
        <end position="180"/>
    </location>
</feature>
<dbReference type="SUPFAM" id="SSF53335">
    <property type="entry name" value="S-adenosyl-L-methionine-dependent methyltransferases"/>
    <property type="match status" value="1"/>
</dbReference>
<evidence type="ECO:0000256" key="13">
    <source>
        <dbReference type="ARBA" id="ARBA00022691"/>
    </source>
</evidence>
<keyword evidence="9" id="KW-0963">Cytoplasm</keyword>
<dbReference type="FunFam" id="3.40.50.12760:FF:000002">
    <property type="entry name" value="Cap methyltransferase 2"/>
    <property type="match status" value="1"/>
</dbReference>
<keyword evidence="15" id="KW-0539">Nucleus</keyword>
<evidence type="ECO:0000256" key="7">
    <source>
        <dbReference type="ARBA" id="ARBA00016205"/>
    </source>
</evidence>
<evidence type="ECO:0000256" key="20">
    <source>
        <dbReference type="ARBA" id="ARBA00081266"/>
    </source>
</evidence>
<dbReference type="Gene3D" id="3.40.50.12760">
    <property type="match status" value="1"/>
</dbReference>
<feature type="region of interest" description="Disordered" evidence="22">
    <location>
        <begin position="1"/>
        <end position="103"/>
    </location>
</feature>
<evidence type="ECO:0000259" key="23">
    <source>
        <dbReference type="PROSITE" id="PS51614"/>
    </source>
</evidence>
<feature type="compositionally biased region" description="Polar residues" evidence="22">
    <location>
        <begin position="84"/>
        <end position="103"/>
    </location>
</feature>
<evidence type="ECO:0000256" key="9">
    <source>
        <dbReference type="ARBA" id="ARBA00022490"/>
    </source>
</evidence>
<feature type="binding site" evidence="21">
    <location>
        <position position="413"/>
    </location>
    <ligand>
        <name>S-adenosyl-L-methionine</name>
        <dbReference type="ChEBI" id="CHEBI:59789"/>
    </ligand>
</feature>
<reference evidence="24" key="1">
    <citation type="submission" date="2020-11" db="EMBL/GenBank/DDBJ databases">
        <authorList>
            <person name="Tran Van P."/>
        </authorList>
    </citation>
    <scope>NUCLEOTIDE SEQUENCE</scope>
</reference>
<dbReference type="SUPFAM" id="SSF49785">
    <property type="entry name" value="Galactose-binding domain-like"/>
    <property type="match status" value="1"/>
</dbReference>
<dbReference type="Pfam" id="PF00703">
    <property type="entry name" value="Glyco_hydro_2"/>
    <property type="match status" value="1"/>
</dbReference>
<dbReference type="InterPro" id="IPR002877">
    <property type="entry name" value="RNA_MeTrfase_FtsJ_dom"/>
</dbReference>
<organism evidence="24">
    <name type="scientific">Timema poppense</name>
    <name type="common">Walking stick</name>
    <dbReference type="NCBI Taxonomy" id="170557"/>
    <lineage>
        <taxon>Eukaryota</taxon>
        <taxon>Metazoa</taxon>
        <taxon>Ecdysozoa</taxon>
        <taxon>Arthropoda</taxon>
        <taxon>Hexapoda</taxon>
        <taxon>Insecta</taxon>
        <taxon>Pterygota</taxon>
        <taxon>Neoptera</taxon>
        <taxon>Polyneoptera</taxon>
        <taxon>Phasmatodea</taxon>
        <taxon>Timematodea</taxon>
        <taxon>Timematoidea</taxon>
        <taxon>Timematidae</taxon>
        <taxon>Timema</taxon>
    </lineage>
</organism>
<comment type="subcellular location">
    <subcellularLocation>
        <location evidence="3">Cytoplasm</location>
    </subcellularLocation>
    <subcellularLocation>
        <location evidence="2">Nucleus</location>
    </subcellularLocation>
</comment>
<dbReference type="PROSITE" id="PS00608">
    <property type="entry name" value="GLYCOSYL_HYDROL_F2_2"/>
    <property type="match status" value="1"/>
</dbReference>
<dbReference type="GO" id="GO:0006397">
    <property type="term" value="P:mRNA processing"/>
    <property type="evidence" value="ECO:0007669"/>
    <property type="project" value="UniProtKB-KW"/>
</dbReference>
<sequence>MNRRGAQDTCGDLKQFQGKESPQSQCNGIAYNSKEHSWRRPPLSRSKCSTPSSMGASSWQHSTPITHAYHHSNSTEDGVPWRSGSRNTTFSHSSSYDGGKLGSSQQSFLEADLSPIASHTSSCGAQENTNVDILGCGYNGSPLTHSSPYNTPGPQDAKPKSSKSPSCHSSYNSTSSLYRSDGLPKSFSSRSSSSWVCPADVEQAVLEHFGKKYEFKPPAEGWTLPDAGLLFKDDLWTSNIFQKLKRELNEVKSQLNDFSLDEWHRHTRFMNKAGDIIRRLRDEVDPEFPTQAWCKFYENVSSTSLVPKIAIDNSVLNTIHLCEAPGAFITSLNHFLTLRHPNIIWKWLATTLNPYYEGNPLSIMINDDRFILQTLEHWTFGEDNTGDLMNVNNMKHLLRAAADMGPVALVTADGSIDCQDDPGEQESVVAALHYCEAVTALHALAPGGSFLLKMFTMYEQPTICLMYLLCCAFTTVVVNKPATSKEGNSEVYVCCMGYHGSYTLQPWLKVLTKHFSPEPSSKAMFPKKSIPRHFVEQLHACASIFKKYQSDVIQNNIDTYRDRHMNRSYVKQLRRAIADEFFNRYQMRKINPKHEIIGKRTVQHSPYLNKDSKTEDVSFNERLKKKEVEPLIKLYHLEEELAQLEISWPFEEDVNWLCFSNCVTGFKLTLGKPVKTVNSSKFCQGNILNIRNRVKAAAQEFNLLKTPVTESNKPLIPQWVKNKFPKQSWAEFKIINYKEQLWDSMEGSKNEDYEKNAFIDIMELKSSMLVWLCLLTYVATTDGMLYPKESETREVVSLDGIWKFKWDKNHEGFSDIWFSKELQNWTSMPVPSSFNDIPVSSSLRDHVGWVWYQRSFYAPTTWLKHNLRVFIRLGSVHYAANVWLKGELVTSHRGGALPFQGEVTQSVNYGGENIVTVAANNTLSQHTIPQGTVLHTNNTNRYPLDYTKYSIVPDYFNYAGIHRPVVLYTVPQTFIDDIIVHTDINDTTGVVHYTVSYNVGEYGVVDPACHVELLDHQGVMVSNGTGLVGTLYIPEANFWWPRLTHSRPGYLYTLKISLIDNDELLDVYRLCIGLRTLQWNSTTLLLNKRPIYLAGFGKHEDANLRGKGLDNVLLVRDYNLMTWLGANSFRTSHYPYAEETLLMADQEGFMVIDESPACSLDGFDVILLEEHKAMLQEMVLRDKNHPSVIMWSLANEPRTDKPEAEDYFRTILEFTRGLDNSRPITFVTSQGVHIDKAVQYMDIICVNRYRAWYSDPGRLDLISYQVERELTNWHDRFKKPVLVTEYGAGAISGMHVLPAVMWTEDYLMLTLKQHFPVFDKLRGEGFLLGEMIWNFADFQTPQEVIRPVRCVKGLFTRERQPKMAAHLTRWRYWSLAANMTGIALPADLMFIGVP</sequence>
<evidence type="ECO:0000256" key="22">
    <source>
        <dbReference type="SAM" id="MobiDB-lite"/>
    </source>
</evidence>
<dbReference type="EMBL" id="OD002262">
    <property type="protein sequence ID" value="CAD7404707.1"/>
    <property type="molecule type" value="Genomic_DNA"/>
</dbReference>
<dbReference type="InterPro" id="IPR036156">
    <property type="entry name" value="Beta-gal/glucu_dom_sf"/>
</dbReference>
<dbReference type="Pfam" id="PF02836">
    <property type="entry name" value="Glyco_hydro_2_C"/>
    <property type="match status" value="1"/>
</dbReference>
<evidence type="ECO:0000256" key="5">
    <source>
        <dbReference type="ARBA" id="ARBA00012761"/>
    </source>
</evidence>
<dbReference type="PRINTS" id="PR00132">
    <property type="entry name" value="GLHYDRLASE2"/>
</dbReference>
<evidence type="ECO:0000256" key="3">
    <source>
        <dbReference type="ARBA" id="ARBA00004496"/>
    </source>
</evidence>
<dbReference type="EC" id="2.1.1.296" evidence="6"/>
<evidence type="ECO:0000256" key="17">
    <source>
        <dbReference type="ARBA" id="ARBA00049477"/>
    </source>
</evidence>
<dbReference type="Pfam" id="PF02837">
    <property type="entry name" value="Glyco_hydro_2_N"/>
    <property type="match status" value="1"/>
</dbReference>
<dbReference type="SUPFAM" id="SSF49303">
    <property type="entry name" value="beta-Galactosidase/glucuronidase domain"/>
    <property type="match status" value="1"/>
</dbReference>
<dbReference type="Pfam" id="PF01728">
    <property type="entry name" value="FtsJ"/>
    <property type="match status" value="1"/>
</dbReference>
<evidence type="ECO:0000256" key="12">
    <source>
        <dbReference type="ARBA" id="ARBA00022679"/>
    </source>
</evidence>
<evidence type="ECO:0000256" key="16">
    <source>
        <dbReference type="ARBA" id="ARBA00023295"/>
    </source>
</evidence>
<comment type="similarity">
    <text evidence="4">Belongs to the glycosyl hydrolase 2 family.</text>
</comment>
<dbReference type="InterPro" id="IPR008979">
    <property type="entry name" value="Galactose-bd-like_sf"/>
</dbReference>
<evidence type="ECO:0000256" key="19">
    <source>
        <dbReference type="ARBA" id="ARBA00078839"/>
    </source>
</evidence>
<dbReference type="Gene3D" id="2.60.120.260">
    <property type="entry name" value="Galactose-binding domain-like"/>
    <property type="match status" value="1"/>
</dbReference>
<dbReference type="FunFam" id="2.60.40.10:FF:000628">
    <property type="entry name" value="Beta-glucuronidase"/>
    <property type="match status" value="1"/>
</dbReference>
<dbReference type="SUPFAM" id="SSF51445">
    <property type="entry name" value="(Trans)glycosidases"/>
    <property type="match status" value="1"/>
</dbReference>
<feature type="active site" description="Proton acceptor" evidence="21">
    <location>
        <position position="453"/>
    </location>
</feature>
<comment type="function">
    <text evidence="1">Plays an important role in the degradation of dermatan and keratan sulfates.</text>
</comment>
<dbReference type="InterPro" id="IPR006104">
    <property type="entry name" value="Glyco_hydro_2_N"/>
</dbReference>
<evidence type="ECO:0000256" key="4">
    <source>
        <dbReference type="ARBA" id="ARBA00007401"/>
    </source>
</evidence>
<proteinExistence type="inferred from homology"/>
<evidence type="ECO:0000256" key="6">
    <source>
        <dbReference type="ARBA" id="ARBA00012770"/>
    </source>
</evidence>
<dbReference type="GO" id="GO:0005634">
    <property type="term" value="C:nucleus"/>
    <property type="evidence" value="ECO:0007669"/>
    <property type="project" value="UniProtKB-SubCell"/>
</dbReference>
<feature type="binding site" evidence="21">
    <location>
        <position position="326"/>
    </location>
    <ligand>
        <name>S-adenosyl-L-methionine</name>
        <dbReference type="ChEBI" id="CHEBI:59789"/>
    </ligand>
</feature>
<evidence type="ECO:0000256" key="11">
    <source>
        <dbReference type="ARBA" id="ARBA00022664"/>
    </source>
</evidence>
<feature type="binding site" evidence="21">
    <location>
        <position position="345"/>
    </location>
    <ligand>
        <name>S-adenosyl-L-methionine</name>
        <dbReference type="ChEBI" id="CHEBI:59789"/>
    </ligand>
</feature>
<feature type="compositionally biased region" description="Polar residues" evidence="22">
    <location>
        <begin position="46"/>
        <end position="76"/>
    </location>
</feature>
<dbReference type="InterPro" id="IPR029063">
    <property type="entry name" value="SAM-dependent_MTases_sf"/>
</dbReference>
<dbReference type="GO" id="GO:0032259">
    <property type="term" value="P:methylation"/>
    <property type="evidence" value="ECO:0007669"/>
    <property type="project" value="UniProtKB-KW"/>
</dbReference>
<dbReference type="Gene3D" id="3.20.20.80">
    <property type="entry name" value="Glycosidases"/>
    <property type="match status" value="1"/>
</dbReference>
<gene>
    <name evidence="24" type="ORF">TPSB3V08_LOCUS4630</name>
</gene>
<dbReference type="InterPro" id="IPR017853">
    <property type="entry name" value="GH"/>
</dbReference>
<dbReference type="FunFam" id="3.20.20.80:FF:000080">
    <property type="entry name" value="Beta-glucuronidase UidA"/>
    <property type="match status" value="1"/>
</dbReference>
<evidence type="ECO:0000313" key="24">
    <source>
        <dbReference type="EMBL" id="CAD7404707.1"/>
    </source>
</evidence>
<dbReference type="GO" id="GO:0005615">
    <property type="term" value="C:extracellular space"/>
    <property type="evidence" value="ECO:0007669"/>
    <property type="project" value="TreeGrafter"/>
</dbReference>
<protein>
    <recommendedName>
        <fullName evidence="7">Beta-glucuronidase</fullName>
        <ecNumber evidence="6">2.1.1.296</ecNumber>
        <ecNumber evidence="5">3.2.1.31</ecNumber>
    </recommendedName>
    <alternativeName>
        <fullName evidence="20">Cap methyltransferase 2</fullName>
    </alternativeName>
    <alternativeName>
        <fullName evidence="8">Cap-specific mRNA (nucleoside-2'-O-)-methyltransferase 2</fullName>
    </alternativeName>
    <alternativeName>
        <fullName evidence="18">Cap2 2'O-ribose methyltransferase 2</fullName>
    </alternativeName>
    <alternativeName>
        <fullName evidence="19">FtsJ methyltransferase domain-containing protein 1</fullName>
    </alternativeName>
</protein>
<accession>A0A7R9CYA6</accession>
<feature type="compositionally biased region" description="Low complexity" evidence="22">
    <location>
        <begin position="162"/>
        <end position="180"/>
    </location>
</feature>
<dbReference type="PANTHER" id="PTHR10066">
    <property type="entry name" value="BETA-GLUCURONIDASE"/>
    <property type="match status" value="1"/>
</dbReference>
<dbReference type="InterPro" id="IPR013783">
    <property type="entry name" value="Ig-like_fold"/>
</dbReference>
<evidence type="ECO:0000256" key="8">
    <source>
        <dbReference type="ARBA" id="ARBA00021134"/>
    </source>
</evidence>
<dbReference type="InterPro" id="IPR023232">
    <property type="entry name" value="Glyco_hydro_2_AS"/>
</dbReference>
<evidence type="ECO:0000256" key="2">
    <source>
        <dbReference type="ARBA" id="ARBA00004123"/>
    </source>
</evidence>
<keyword evidence="13 21" id="KW-0949">S-adenosyl-L-methionine</keyword>
<name>A0A7R9CYA6_TIMPO</name>
<keyword evidence="11" id="KW-0507">mRNA processing</keyword>
<dbReference type="InterPro" id="IPR006102">
    <property type="entry name" value="Ig-like_GH2"/>
</dbReference>
<dbReference type="GO" id="GO:0030246">
    <property type="term" value="F:carbohydrate binding"/>
    <property type="evidence" value="ECO:0007669"/>
    <property type="project" value="TreeGrafter"/>
</dbReference>
<evidence type="ECO:0000256" key="21">
    <source>
        <dbReference type="PROSITE-ProRule" id="PRU00946"/>
    </source>
</evidence>
<evidence type="ECO:0000256" key="14">
    <source>
        <dbReference type="ARBA" id="ARBA00022801"/>
    </source>
</evidence>
<keyword evidence="10 21" id="KW-0489">Methyltransferase</keyword>